<evidence type="ECO:0000256" key="2">
    <source>
        <dbReference type="ARBA" id="ARBA00022837"/>
    </source>
</evidence>
<accession>A0A811N8L8</accession>
<dbReference type="PROSITE" id="PS50004">
    <property type="entry name" value="C2"/>
    <property type="match status" value="1"/>
</dbReference>
<dbReference type="EMBL" id="CAJGYO010000003">
    <property type="protein sequence ID" value="CAD6217399.1"/>
    <property type="molecule type" value="Genomic_DNA"/>
</dbReference>
<proteinExistence type="predicted"/>
<comment type="caution">
    <text evidence="4">The sequence shown here is derived from an EMBL/GenBank/DDBJ whole genome shotgun (WGS) entry which is preliminary data.</text>
</comment>
<dbReference type="InterPro" id="IPR000008">
    <property type="entry name" value="C2_dom"/>
</dbReference>
<name>A0A811N8L8_9POAL</name>
<dbReference type="PANTHER" id="PTHR46502">
    <property type="entry name" value="C2 DOMAIN-CONTAINING"/>
    <property type="match status" value="1"/>
</dbReference>
<evidence type="ECO:0000313" key="5">
    <source>
        <dbReference type="Proteomes" id="UP000604825"/>
    </source>
</evidence>
<keyword evidence="5" id="KW-1185">Reference proteome</keyword>
<dbReference type="Pfam" id="PF00168">
    <property type="entry name" value="C2"/>
    <property type="match status" value="1"/>
</dbReference>
<reference evidence="4" key="1">
    <citation type="submission" date="2020-10" db="EMBL/GenBank/DDBJ databases">
        <authorList>
            <person name="Han B."/>
            <person name="Lu T."/>
            <person name="Zhao Q."/>
            <person name="Huang X."/>
            <person name="Zhao Y."/>
        </authorList>
    </citation>
    <scope>NUCLEOTIDE SEQUENCE</scope>
</reference>
<dbReference type="InterPro" id="IPR035892">
    <property type="entry name" value="C2_domain_sf"/>
</dbReference>
<dbReference type="Proteomes" id="UP000604825">
    <property type="component" value="Unassembled WGS sequence"/>
</dbReference>
<dbReference type="SUPFAM" id="SSF49562">
    <property type="entry name" value="C2 domain (Calcium/lipid-binding domain, CaLB)"/>
    <property type="match status" value="1"/>
</dbReference>
<keyword evidence="2" id="KW-0106">Calcium</keyword>
<evidence type="ECO:0000256" key="1">
    <source>
        <dbReference type="ARBA" id="ARBA00022723"/>
    </source>
</evidence>
<feature type="domain" description="C2" evidence="3">
    <location>
        <begin position="1"/>
        <end position="106"/>
    </location>
</feature>
<evidence type="ECO:0000259" key="3">
    <source>
        <dbReference type="PROSITE" id="PS50004"/>
    </source>
</evidence>
<dbReference type="OrthoDB" id="419768at2759"/>
<evidence type="ECO:0000313" key="4">
    <source>
        <dbReference type="EMBL" id="CAD6217399.1"/>
    </source>
</evidence>
<dbReference type="Gene3D" id="2.60.40.150">
    <property type="entry name" value="C2 domain"/>
    <property type="match status" value="1"/>
</dbReference>
<dbReference type="AlphaFoldDB" id="A0A811N8L8"/>
<gene>
    <name evidence="4" type="ORF">NCGR_LOCUS11385</name>
</gene>
<sequence length="130" mass="14407">MASSIDVRCDTPPVQIRVASTSSSLSVSPEHRRPTSTLMAVDQWTCKGCEPEWNETFVFTVSDGATELFIKLLDSGSGTDDDFVGEATILVIKVSEDSLAWLEERSRLIRSRSLDVLLQFISDSDRAFTM</sequence>
<dbReference type="PANTHER" id="PTHR46502:SF2">
    <property type="entry name" value="16 KDA PHLOEM PROTEIN 2"/>
    <property type="match status" value="1"/>
</dbReference>
<organism evidence="4 5">
    <name type="scientific">Miscanthus lutarioriparius</name>
    <dbReference type="NCBI Taxonomy" id="422564"/>
    <lineage>
        <taxon>Eukaryota</taxon>
        <taxon>Viridiplantae</taxon>
        <taxon>Streptophyta</taxon>
        <taxon>Embryophyta</taxon>
        <taxon>Tracheophyta</taxon>
        <taxon>Spermatophyta</taxon>
        <taxon>Magnoliopsida</taxon>
        <taxon>Liliopsida</taxon>
        <taxon>Poales</taxon>
        <taxon>Poaceae</taxon>
        <taxon>PACMAD clade</taxon>
        <taxon>Panicoideae</taxon>
        <taxon>Andropogonodae</taxon>
        <taxon>Andropogoneae</taxon>
        <taxon>Saccharinae</taxon>
        <taxon>Miscanthus</taxon>
    </lineage>
</organism>
<protein>
    <recommendedName>
        <fullName evidence="3">C2 domain-containing protein</fullName>
    </recommendedName>
</protein>
<dbReference type="GO" id="GO:0046872">
    <property type="term" value="F:metal ion binding"/>
    <property type="evidence" value="ECO:0007669"/>
    <property type="project" value="UniProtKB-KW"/>
</dbReference>
<keyword evidence="1" id="KW-0479">Metal-binding</keyword>